<dbReference type="GO" id="GO:0016787">
    <property type="term" value="F:hydrolase activity"/>
    <property type="evidence" value="ECO:0007669"/>
    <property type="project" value="UniProtKB-KW"/>
</dbReference>
<reference evidence="3 4" key="1">
    <citation type="journal article" date="2011" name="J. Bacteriol.">
        <title>Complete genome of the cellulolytic ruminal bacterium Ruminococcus albus 7.</title>
        <authorList>
            <person name="Suen G."/>
            <person name="Stevenson D.M."/>
            <person name="Bruce D.C."/>
            <person name="Chertkov O."/>
            <person name="Copeland A."/>
            <person name="Cheng J.F."/>
            <person name="Detter C."/>
            <person name="Detter J.C."/>
            <person name="Goodwin L.A."/>
            <person name="Han C.S."/>
            <person name="Hauser L.J."/>
            <person name="Ivanova N.N."/>
            <person name="Kyrpides N.C."/>
            <person name="Land M.L."/>
            <person name="Lapidus A."/>
            <person name="Lucas S."/>
            <person name="Ovchinnikova G."/>
            <person name="Pitluck S."/>
            <person name="Tapia R."/>
            <person name="Woyke T."/>
            <person name="Boyum J."/>
            <person name="Mead D."/>
            <person name="Weimer P.J."/>
        </authorList>
    </citation>
    <scope>NUCLEOTIDE SEQUENCE [LARGE SCALE GENOMIC DNA]</scope>
    <source>
        <strain evidence="4">ATCC 27210 / DSM 20455 / JCM 14654 / NCDO 2250 / 7</strain>
    </source>
</reference>
<name>E6UD50_RUMA7</name>
<evidence type="ECO:0000313" key="4">
    <source>
        <dbReference type="Proteomes" id="UP000006919"/>
    </source>
</evidence>
<dbReference type="HOGENOM" id="CLU_093736_0_0_9"/>
<sequence length="249" mass="29369">MKKHRNTVEFYVHGKYALFSDVLTRVGGEKCSYTIPTYEALKGILQSVYFKPTITWFIDEVRIMNPIKTVRKGIRPIKYDGGNDLAYYTYLEDVCYQVRAHFEWNMNRPELEQDRNEHKHHNIAKRMIERGGRRDIFLGTRECQAYVEPCVFGEGEGAYDNVSMDMAFMYYGIIYPDEAEKEEDKGYMTVCLWQPKMKDGIIEFVRPSEIAPEHKRHIKKMEMKKFGKELDNFTGLEEFEGGEFDELDE</sequence>
<keyword evidence="2" id="KW-0694">RNA-binding</keyword>
<dbReference type="KEGG" id="ral:Rumal_1130"/>
<dbReference type="InterPro" id="IPR013422">
    <property type="entry name" value="CRISPR-assoc_prot_Cas5_N"/>
</dbReference>
<dbReference type="Proteomes" id="UP000006919">
    <property type="component" value="Chromosome"/>
</dbReference>
<protein>
    <recommendedName>
        <fullName evidence="2">pre-crRNA processing endonuclease</fullName>
        <ecNumber evidence="2">3.1.-.-</ecNumber>
    </recommendedName>
</protein>
<dbReference type="eggNOG" id="ENOG502Z82V">
    <property type="taxonomic scope" value="Bacteria"/>
</dbReference>
<dbReference type="RefSeq" id="WP_013497832.1">
    <property type="nucleotide sequence ID" value="NC_014833.1"/>
</dbReference>
<dbReference type="GO" id="GO:0051607">
    <property type="term" value="P:defense response to virus"/>
    <property type="evidence" value="ECO:0007669"/>
    <property type="project" value="UniProtKB-UniRule"/>
</dbReference>
<dbReference type="STRING" id="697329.Rumal_1130"/>
<dbReference type="AlphaFoldDB" id="E6UD50"/>
<evidence type="ECO:0000256" key="2">
    <source>
        <dbReference type="PIRNR" id="PIRNR029950"/>
    </source>
</evidence>
<gene>
    <name evidence="3" type="ordered locus">Rumal_1130</name>
</gene>
<dbReference type="GO" id="GO:0003723">
    <property type="term" value="F:RNA binding"/>
    <property type="evidence" value="ECO:0007669"/>
    <property type="project" value="UniProtKB-UniRule"/>
</dbReference>
<dbReference type="Pfam" id="PF09704">
    <property type="entry name" value="Cas_Cas5d"/>
    <property type="match status" value="1"/>
</dbReference>
<evidence type="ECO:0000256" key="1">
    <source>
        <dbReference type="ARBA" id="ARBA00023118"/>
    </source>
</evidence>
<dbReference type="EC" id="3.1.-.-" evidence="2"/>
<dbReference type="PIRSF" id="PIRSF029950">
    <property type="entry name" value="Cas_CT1134"/>
    <property type="match status" value="1"/>
</dbReference>
<dbReference type="InterPro" id="IPR010155">
    <property type="entry name" value="CRISPR-assoc_prot_Cas5d"/>
</dbReference>
<dbReference type="InterPro" id="IPR021124">
    <property type="entry name" value="CRISPR-assoc_prot_Cas5"/>
</dbReference>
<keyword evidence="2" id="KW-0540">Nuclease</keyword>
<dbReference type="GO" id="GO:0004519">
    <property type="term" value="F:endonuclease activity"/>
    <property type="evidence" value="ECO:0007669"/>
    <property type="project" value="UniProtKB-UniRule"/>
</dbReference>
<dbReference type="NCBIfam" id="TIGR01876">
    <property type="entry name" value="cas_Cas5d"/>
    <property type="match status" value="1"/>
</dbReference>
<keyword evidence="2" id="KW-0255">Endonuclease</keyword>
<comment type="similarity">
    <text evidence="2">Belongs to the CRISPR-associated protein Cas5 family. Subtype I-C/Dvulg subfamily.</text>
</comment>
<proteinExistence type="inferred from homology"/>
<dbReference type="NCBIfam" id="TIGR02593">
    <property type="entry name" value="CRISPR_cas5"/>
    <property type="match status" value="1"/>
</dbReference>
<keyword evidence="2" id="KW-0378">Hydrolase</keyword>
<comment type="function">
    <text evidence="2">CRISPR (clustered regularly interspaced short palindromic repeat) is an adaptive immune system that provides protection against mobile genetic elements (viruses, transposable elements and conjugative plasmids). CRISPR clusters contain spacers, sequences complementary to antecedent mobile elements, and target invading nucleic acids. CRISPR clusters are transcribed and processed into CRISPR RNA (crRNA).</text>
</comment>
<dbReference type="EMBL" id="CP002403">
    <property type="protein sequence ID" value="ADU21655.1"/>
    <property type="molecule type" value="Genomic_DNA"/>
</dbReference>
<dbReference type="GO" id="GO:0043571">
    <property type="term" value="P:maintenance of CRISPR repeat elements"/>
    <property type="evidence" value="ECO:0007669"/>
    <property type="project" value="UniProtKB-UniRule"/>
</dbReference>
<dbReference type="Gene3D" id="3.30.70.2660">
    <property type="match status" value="1"/>
</dbReference>
<evidence type="ECO:0000313" key="3">
    <source>
        <dbReference type="EMBL" id="ADU21655.1"/>
    </source>
</evidence>
<accession>E6UD50</accession>
<dbReference type="OrthoDB" id="5621871at2"/>
<organism evidence="3 4">
    <name type="scientific">Ruminococcus albus (strain ATCC 27210 / DSM 20455 / JCM 14654 / NCDO 2250 / 7)</name>
    <dbReference type="NCBI Taxonomy" id="697329"/>
    <lineage>
        <taxon>Bacteria</taxon>
        <taxon>Bacillati</taxon>
        <taxon>Bacillota</taxon>
        <taxon>Clostridia</taxon>
        <taxon>Eubacteriales</taxon>
        <taxon>Oscillospiraceae</taxon>
        <taxon>Ruminococcus</taxon>
    </lineage>
</organism>
<keyword evidence="1 2" id="KW-0051">Antiviral defense</keyword>